<dbReference type="EMBL" id="BTSX01000005">
    <property type="protein sequence ID" value="GMT01059.1"/>
    <property type="molecule type" value="Genomic_DNA"/>
</dbReference>
<accession>A0AAV5U4K9</accession>
<dbReference type="Gene3D" id="3.30.710.10">
    <property type="entry name" value="Potassium Channel Kv1.1, Chain A"/>
    <property type="match status" value="1"/>
</dbReference>
<dbReference type="Proteomes" id="UP001432027">
    <property type="component" value="Unassembled WGS sequence"/>
</dbReference>
<proteinExistence type="predicted"/>
<dbReference type="AlphaFoldDB" id="A0AAV5U4K9"/>
<comment type="caution">
    <text evidence="2">The sequence shown here is derived from an EMBL/GenBank/DDBJ whole genome shotgun (WGS) entry which is preliminary data.</text>
</comment>
<keyword evidence="3" id="KW-1185">Reference proteome</keyword>
<dbReference type="PANTHER" id="PTHR47022:SF1">
    <property type="entry name" value="BTB AND MATH DOMAIN-CONTAINING PROTEIN 36-RELATED"/>
    <property type="match status" value="1"/>
</dbReference>
<protein>
    <recommendedName>
        <fullName evidence="1">BTB domain-containing protein</fullName>
    </recommendedName>
</protein>
<dbReference type="SUPFAM" id="SSF54695">
    <property type="entry name" value="POZ domain"/>
    <property type="match status" value="1"/>
</dbReference>
<dbReference type="InterPro" id="IPR000210">
    <property type="entry name" value="BTB/POZ_dom"/>
</dbReference>
<evidence type="ECO:0000313" key="2">
    <source>
        <dbReference type="EMBL" id="GMT01059.1"/>
    </source>
</evidence>
<gene>
    <name evidence="2" type="ORF">PENTCL1PPCAC_23233</name>
</gene>
<organism evidence="2 3">
    <name type="scientific">Pristionchus entomophagus</name>
    <dbReference type="NCBI Taxonomy" id="358040"/>
    <lineage>
        <taxon>Eukaryota</taxon>
        <taxon>Metazoa</taxon>
        <taxon>Ecdysozoa</taxon>
        <taxon>Nematoda</taxon>
        <taxon>Chromadorea</taxon>
        <taxon>Rhabditida</taxon>
        <taxon>Rhabditina</taxon>
        <taxon>Diplogasteromorpha</taxon>
        <taxon>Diplogasteroidea</taxon>
        <taxon>Neodiplogasteridae</taxon>
        <taxon>Pristionchus</taxon>
    </lineage>
</organism>
<feature type="domain" description="BTB" evidence="1">
    <location>
        <begin position="67"/>
        <end position="130"/>
    </location>
</feature>
<dbReference type="InterPro" id="IPR011333">
    <property type="entry name" value="SKP1/BTB/POZ_sf"/>
</dbReference>
<name>A0AAV5U4K9_9BILA</name>
<evidence type="ECO:0000313" key="3">
    <source>
        <dbReference type="Proteomes" id="UP001432027"/>
    </source>
</evidence>
<evidence type="ECO:0000259" key="1">
    <source>
        <dbReference type="PROSITE" id="PS50097"/>
    </source>
</evidence>
<reference evidence="2" key="1">
    <citation type="submission" date="2023-10" db="EMBL/GenBank/DDBJ databases">
        <title>Genome assembly of Pristionchus species.</title>
        <authorList>
            <person name="Yoshida K."/>
            <person name="Sommer R.J."/>
        </authorList>
    </citation>
    <scope>NUCLEOTIDE SEQUENCE</scope>
    <source>
        <strain evidence="2">RS0144</strain>
    </source>
</reference>
<dbReference type="PROSITE" id="PS50097">
    <property type="entry name" value="BTB"/>
    <property type="match status" value="1"/>
</dbReference>
<dbReference type="SMART" id="SM00225">
    <property type="entry name" value="BTB"/>
    <property type="match status" value="1"/>
</dbReference>
<dbReference type="PANTHER" id="PTHR47022">
    <property type="entry name" value="BTB AND MATH DOMAIN-CONTAINING PROTEIN 36-RELATED"/>
    <property type="match status" value="1"/>
</dbReference>
<dbReference type="Pfam" id="PF00651">
    <property type="entry name" value="BTB"/>
    <property type="match status" value="1"/>
</dbReference>
<sequence>MDTKGEMHEVVEERNQNGLFAPHKPYHMKYVKNDTIEIEVEIHVEQEARDRFRKKLAINFLAPSEMFDSELSVGGKKIHVNKQFISMHSSIFKAHFYGGPNEELKLEDMDAQAFIEFLKMLYRAENSVTAANAEDVLFMADRFKTQCLVDHVEKFLFATGDVEVSDRIRIAEKYNLLTLMRGALLVLEKNPTAGKEVIDSAAFKSYSAKTKKAVKDANMTAEIRRYMDSDEEDMDDYMDDYMDEMGLYF</sequence>
<dbReference type="CDD" id="cd18186">
    <property type="entry name" value="BTB_POZ_ZBTB_KLHL-like"/>
    <property type="match status" value="1"/>
</dbReference>